<accession>A0A9D3PDJ7</accession>
<gene>
    <name evidence="1" type="ORF">MATL_G00239160</name>
</gene>
<name>A0A9D3PDJ7_MEGAT</name>
<proteinExistence type="predicted"/>
<dbReference type="EMBL" id="JAFDVH010000022">
    <property type="protein sequence ID" value="KAG7456750.1"/>
    <property type="molecule type" value="Genomic_DNA"/>
</dbReference>
<evidence type="ECO:0000313" key="1">
    <source>
        <dbReference type="EMBL" id="KAG7456750.1"/>
    </source>
</evidence>
<dbReference type="Proteomes" id="UP001046870">
    <property type="component" value="Chromosome 22"/>
</dbReference>
<keyword evidence="2" id="KW-1185">Reference proteome</keyword>
<evidence type="ECO:0000313" key="2">
    <source>
        <dbReference type="Proteomes" id="UP001046870"/>
    </source>
</evidence>
<organism evidence="1 2">
    <name type="scientific">Megalops atlanticus</name>
    <name type="common">Tarpon</name>
    <name type="synonym">Clupea gigantea</name>
    <dbReference type="NCBI Taxonomy" id="7932"/>
    <lineage>
        <taxon>Eukaryota</taxon>
        <taxon>Metazoa</taxon>
        <taxon>Chordata</taxon>
        <taxon>Craniata</taxon>
        <taxon>Vertebrata</taxon>
        <taxon>Euteleostomi</taxon>
        <taxon>Actinopterygii</taxon>
        <taxon>Neopterygii</taxon>
        <taxon>Teleostei</taxon>
        <taxon>Elopiformes</taxon>
        <taxon>Megalopidae</taxon>
        <taxon>Megalops</taxon>
    </lineage>
</organism>
<dbReference type="AlphaFoldDB" id="A0A9D3PDJ7"/>
<sequence>MTIKFDDIFLSERGAKRSLLPGVEIFCTITAGHAPSSLSAPHRQEVRHPHSCRYDLSRRVFSTVLWQRKRKTPLQRVTASFQDCSSHYCGDHPISVGHRVLQRPEEQRHT</sequence>
<comment type="caution">
    <text evidence="1">The sequence shown here is derived from an EMBL/GenBank/DDBJ whole genome shotgun (WGS) entry which is preliminary data.</text>
</comment>
<reference evidence="1" key="1">
    <citation type="submission" date="2021-01" db="EMBL/GenBank/DDBJ databases">
        <authorList>
            <person name="Zahm M."/>
            <person name="Roques C."/>
            <person name="Cabau C."/>
            <person name="Klopp C."/>
            <person name="Donnadieu C."/>
            <person name="Jouanno E."/>
            <person name="Lampietro C."/>
            <person name="Louis A."/>
            <person name="Herpin A."/>
            <person name="Echchiki A."/>
            <person name="Berthelot C."/>
            <person name="Parey E."/>
            <person name="Roest-Crollius H."/>
            <person name="Braasch I."/>
            <person name="Postlethwait J."/>
            <person name="Bobe J."/>
            <person name="Montfort J."/>
            <person name="Bouchez O."/>
            <person name="Begum T."/>
            <person name="Mejri S."/>
            <person name="Adams A."/>
            <person name="Chen W.-J."/>
            <person name="Guiguen Y."/>
        </authorList>
    </citation>
    <scope>NUCLEOTIDE SEQUENCE</scope>
    <source>
        <strain evidence="1">YG-15Mar2019-1</strain>
        <tissue evidence="1">Brain</tissue>
    </source>
</reference>
<protein>
    <submittedName>
        <fullName evidence="1">Uncharacterized protein</fullName>
    </submittedName>
</protein>